<keyword evidence="3" id="KW-0653">Protein transport</keyword>
<dbReference type="InterPro" id="IPR019734">
    <property type="entry name" value="TPR_rpt"/>
</dbReference>
<keyword evidence="7" id="KW-1185">Reference proteome</keyword>
<comment type="caution">
    <text evidence="6">The sequence shown here is derived from an EMBL/GenBank/DDBJ whole genome shotgun (WGS) entry which is preliminary data.</text>
</comment>
<dbReference type="GO" id="GO:0006886">
    <property type="term" value="P:intracellular protein transport"/>
    <property type="evidence" value="ECO:0007669"/>
    <property type="project" value="InterPro"/>
</dbReference>
<evidence type="ECO:0000256" key="4">
    <source>
        <dbReference type="PROSITE-ProRule" id="PRU00339"/>
    </source>
</evidence>
<feature type="signal peptide" evidence="5">
    <location>
        <begin position="1"/>
        <end position="27"/>
    </location>
</feature>
<evidence type="ECO:0000256" key="3">
    <source>
        <dbReference type="ARBA" id="ARBA00022927"/>
    </source>
</evidence>
<dbReference type="Proteomes" id="UP000193944">
    <property type="component" value="Unassembled WGS sequence"/>
</dbReference>
<dbReference type="EMBL" id="MCFG01000001">
    <property type="protein sequence ID" value="ORX88282.1"/>
    <property type="molecule type" value="Genomic_DNA"/>
</dbReference>
<dbReference type="InterPro" id="IPR011990">
    <property type="entry name" value="TPR-like_helical_dom_sf"/>
</dbReference>
<proteinExistence type="inferred from homology"/>
<evidence type="ECO:0000256" key="1">
    <source>
        <dbReference type="ARBA" id="ARBA00010050"/>
    </source>
</evidence>
<name>A0A1Y1XR99_9FUNG</name>
<dbReference type="PANTHER" id="PTHR13768">
    <property type="entry name" value="SOLUBLE NSF ATTACHMENT PROTEIN SNAP"/>
    <property type="match status" value="1"/>
</dbReference>
<sequence length="381" mass="42724">MSEKIVEQGGNMIKVLLFAALCAVCYKTNPDEKSFKKYMEAKRKEKTSTTNSKVLNKMNNMISQAVAPLPNFTYNDYKVCSVCTIEDGPMFIGICNSWYPIGGGKSSKEQEQADAEAEKKIEQLVISGNKEKAQNNYNEAGKLYVKAAQGYEKERNTYEAACNYENAFKVYQSDENIGAASENAKKAARLFASQERTYSRAARIYESLAQLYKKQKDLKSAFENYTSAVNLYNKMDNNSGIQTRIAQANLAAEMGGYNTDKAIELFEDIAKRSVDEPLLKYNVVSSVAKASYLALSKCISKDNFSNFSSTLGKYIQAYPAFEDSPEYDLFHDVDLAITTSNPDKVNELCTKFKQTHSLAEWENEILDNAIKYADQKSVSIL</sequence>
<dbReference type="SUPFAM" id="SSF48452">
    <property type="entry name" value="TPR-like"/>
    <property type="match status" value="1"/>
</dbReference>
<dbReference type="Pfam" id="PF14938">
    <property type="entry name" value="SNAP"/>
    <property type="match status" value="1"/>
</dbReference>
<protein>
    <submittedName>
        <fullName evidence="6">TPR-like protein</fullName>
    </submittedName>
</protein>
<evidence type="ECO:0000256" key="2">
    <source>
        <dbReference type="ARBA" id="ARBA00022448"/>
    </source>
</evidence>
<accession>A0A1Y1XR99</accession>
<dbReference type="AlphaFoldDB" id="A0A1Y1XR99"/>
<keyword evidence="4" id="KW-0802">TPR repeat</keyword>
<comment type="similarity">
    <text evidence="1">Belongs to the SNAP family.</text>
</comment>
<evidence type="ECO:0000256" key="5">
    <source>
        <dbReference type="SAM" id="SignalP"/>
    </source>
</evidence>
<dbReference type="PROSITE" id="PS50005">
    <property type="entry name" value="TPR"/>
    <property type="match status" value="1"/>
</dbReference>
<dbReference type="GO" id="GO:0019905">
    <property type="term" value="F:syntaxin binding"/>
    <property type="evidence" value="ECO:0007669"/>
    <property type="project" value="TreeGrafter"/>
</dbReference>
<dbReference type="PANTHER" id="PTHR13768:SF8">
    <property type="entry name" value="ALPHA-SOLUBLE NSF ATTACHMENT PROTEIN"/>
    <property type="match status" value="1"/>
</dbReference>
<keyword evidence="5" id="KW-0732">Signal</keyword>
<feature type="repeat" description="TPR" evidence="4">
    <location>
        <begin position="202"/>
        <end position="235"/>
    </location>
</feature>
<reference evidence="6 7" key="1">
    <citation type="submission" date="2016-08" db="EMBL/GenBank/DDBJ databases">
        <title>A Parts List for Fungal Cellulosomes Revealed by Comparative Genomics.</title>
        <authorList>
            <consortium name="DOE Joint Genome Institute"/>
            <person name="Haitjema C.H."/>
            <person name="Gilmore S.P."/>
            <person name="Henske J.K."/>
            <person name="Solomon K.V."/>
            <person name="De Groot R."/>
            <person name="Kuo A."/>
            <person name="Mondo S.J."/>
            <person name="Salamov A.A."/>
            <person name="Labutti K."/>
            <person name="Zhao Z."/>
            <person name="Chiniquy J."/>
            <person name="Barry K."/>
            <person name="Brewer H.M."/>
            <person name="Purvine S.O."/>
            <person name="Wright A.T."/>
            <person name="Boxma B."/>
            <person name="Van Alen T."/>
            <person name="Hackstein J.H."/>
            <person name="Baker S.E."/>
            <person name="Grigoriev I.V."/>
            <person name="O'Malley M.A."/>
        </authorList>
    </citation>
    <scope>NUCLEOTIDE SEQUENCE [LARGE SCALE GENOMIC DNA]</scope>
    <source>
        <strain evidence="6 7">S4</strain>
    </source>
</reference>
<organism evidence="6 7">
    <name type="scientific">Anaeromyces robustus</name>
    <dbReference type="NCBI Taxonomy" id="1754192"/>
    <lineage>
        <taxon>Eukaryota</taxon>
        <taxon>Fungi</taxon>
        <taxon>Fungi incertae sedis</taxon>
        <taxon>Chytridiomycota</taxon>
        <taxon>Chytridiomycota incertae sedis</taxon>
        <taxon>Neocallimastigomycetes</taxon>
        <taxon>Neocallimastigales</taxon>
        <taxon>Neocallimastigaceae</taxon>
        <taxon>Anaeromyces</taxon>
    </lineage>
</organism>
<gene>
    <name evidence="6" type="ORF">BCR32DRAFT_263715</name>
</gene>
<evidence type="ECO:0000313" key="7">
    <source>
        <dbReference type="Proteomes" id="UP000193944"/>
    </source>
</evidence>
<dbReference type="OrthoDB" id="2136608at2759"/>
<reference evidence="6 7" key="2">
    <citation type="submission" date="2016-08" db="EMBL/GenBank/DDBJ databases">
        <title>Pervasive Adenine N6-methylation of Active Genes in Fungi.</title>
        <authorList>
            <consortium name="DOE Joint Genome Institute"/>
            <person name="Mondo S.J."/>
            <person name="Dannebaum R.O."/>
            <person name="Kuo R.C."/>
            <person name="Labutti K."/>
            <person name="Haridas S."/>
            <person name="Kuo A."/>
            <person name="Salamov A."/>
            <person name="Ahrendt S.R."/>
            <person name="Lipzen A."/>
            <person name="Sullivan W."/>
            <person name="Andreopoulos W.B."/>
            <person name="Clum A."/>
            <person name="Lindquist E."/>
            <person name="Daum C."/>
            <person name="Ramamoorthy G.K."/>
            <person name="Gryganskyi A."/>
            <person name="Culley D."/>
            <person name="Magnuson J.K."/>
            <person name="James T.Y."/>
            <person name="O'Malley M.A."/>
            <person name="Stajich J.E."/>
            <person name="Spatafora J.W."/>
            <person name="Visel A."/>
            <person name="Grigoriev I.V."/>
        </authorList>
    </citation>
    <scope>NUCLEOTIDE SEQUENCE [LARGE SCALE GENOMIC DNA]</scope>
    <source>
        <strain evidence="6 7">S4</strain>
    </source>
</reference>
<keyword evidence="2" id="KW-0813">Transport</keyword>
<dbReference type="Gene3D" id="1.25.40.10">
    <property type="entry name" value="Tetratricopeptide repeat domain"/>
    <property type="match status" value="1"/>
</dbReference>
<dbReference type="GO" id="GO:0035494">
    <property type="term" value="P:SNARE complex disassembly"/>
    <property type="evidence" value="ECO:0007669"/>
    <property type="project" value="TreeGrafter"/>
</dbReference>
<dbReference type="GO" id="GO:0005774">
    <property type="term" value="C:vacuolar membrane"/>
    <property type="evidence" value="ECO:0007669"/>
    <property type="project" value="TreeGrafter"/>
</dbReference>
<feature type="chain" id="PRO_5010992324" evidence="5">
    <location>
        <begin position="28"/>
        <end position="381"/>
    </location>
</feature>
<dbReference type="GO" id="GO:0005483">
    <property type="term" value="F:soluble NSF attachment protein activity"/>
    <property type="evidence" value="ECO:0007669"/>
    <property type="project" value="TreeGrafter"/>
</dbReference>
<evidence type="ECO:0000313" key="6">
    <source>
        <dbReference type="EMBL" id="ORX88282.1"/>
    </source>
</evidence>
<dbReference type="STRING" id="1754192.A0A1Y1XR99"/>
<dbReference type="InterPro" id="IPR000744">
    <property type="entry name" value="NSF_attach"/>
</dbReference>
<dbReference type="GO" id="GO:0031201">
    <property type="term" value="C:SNARE complex"/>
    <property type="evidence" value="ECO:0007669"/>
    <property type="project" value="TreeGrafter"/>
</dbReference>